<keyword evidence="2" id="KW-1185">Reference proteome</keyword>
<accession>A0ABQ0H2D9</accession>
<dbReference type="EMBL" id="BAAFZP010000001">
    <property type="protein sequence ID" value="GAB1583085.1"/>
    <property type="molecule type" value="Genomic_DNA"/>
</dbReference>
<organism evidence="1 2">
    <name type="scientific">Phyllobacterium phragmitis</name>
    <dbReference type="NCBI Taxonomy" id="2670329"/>
    <lineage>
        <taxon>Bacteria</taxon>
        <taxon>Pseudomonadati</taxon>
        <taxon>Pseudomonadota</taxon>
        <taxon>Alphaproteobacteria</taxon>
        <taxon>Hyphomicrobiales</taxon>
        <taxon>Phyllobacteriaceae</taxon>
        <taxon>Phyllobacterium</taxon>
    </lineage>
</organism>
<evidence type="ECO:0000313" key="1">
    <source>
        <dbReference type="EMBL" id="GAB1583085.1"/>
    </source>
</evidence>
<gene>
    <name evidence="1" type="ORF">PPNSA23_30280</name>
</gene>
<evidence type="ECO:0000313" key="2">
    <source>
        <dbReference type="Proteomes" id="UP001628091"/>
    </source>
</evidence>
<dbReference type="RefSeq" id="WP_407865595.1">
    <property type="nucleotide sequence ID" value="NZ_BAAFZP010000001.1"/>
</dbReference>
<dbReference type="Proteomes" id="UP001628091">
    <property type="component" value="Unassembled WGS sequence"/>
</dbReference>
<protein>
    <submittedName>
        <fullName evidence="1">Uncharacterized protein</fullName>
    </submittedName>
</protein>
<reference evidence="1 2" key="1">
    <citation type="submission" date="2024-10" db="EMBL/GenBank/DDBJ databases">
        <title>Isolation, draft genome sequencing and identification of Phyllobacterium sp. NSA23, isolated from leaf soil.</title>
        <authorList>
            <person name="Akita H."/>
        </authorList>
    </citation>
    <scope>NUCLEOTIDE SEQUENCE [LARGE SCALE GENOMIC DNA]</scope>
    <source>
        <strain evidence="1 2">NSA23</strain>
    </source>
</reference>
<comment type="caution">
    <text evidence="1">The sequence shown here is derived from an EMBL/GenBank/DDBJ whole genome shotgun (WGS) entry which is preliminary data.</text>
</comment>
<sequence>MLNPLNGDIAVHLDDVVVNLKDRLRDVRHVIRSSRHDRRRTTMHLQSPAQLPEMLLGTAATFVDTALSVAETISISLISDDPQAHGRSRRIGSLKLYFAHSDGIRLFHRDMYYLTKEVLRRCGRNDVFIHEAAFADIYLRLMRDHKNVFDRAIAPDASTGDLARTGAALAIESVRRHPVRKLEPGSPLPAAVALQSDSEITIFSAIGLACALATTRTQDDALSATGLADAGADLLESAFLAVSAREERFIAAFASDAPESALAELFSLLIPHLP</sequence>
<proteinExistence type="predicted"/>
<name>A0ABQ0H2D9_9HYPH</name>